<dbReference type="InterPro" id="IPR047575">
    <property type="entry name" value="Sm"/>
</dbReference>
<dbReference type="PANTHER" id="PTHR10701:SF5">
    <property type="entry name" value="N-ALPHA-ACETYLTRANSFERASE 38, NATC AUXILIARY SUBUNIT"/>
    <property type="match status" value="1"/>
</dbReference>
<dbReference type="Proteomes" id="UP000244722">
    <property type="component" value="Unassembled WGS sequence"/>
</dbReference>
<comment type="caution">
    <text evidence="2">The sequence shown here is derived from an EMBL/GenBank/DDBJ whole genome shotgun (WGS) entry which is preliminary data.</text>
</comment>
<dbReference type="GO" id="GO:0031417">
    <property type="term" value="C:NatC complex"/>
    <property type="evidence" value="ECO:0007669"/>
    <property type="project" value="InterPro"/>
</dbReference>
<evidence type="ECO:0000259" key="1">
    <source>
        <dbReference type="PROSITE" id="PS52002"/>
    </source>
</evidence>
<evidence type="ECO:0000313" key="2">
    <source>
        <dbReference type="EMBL" id="PUU77846.1"/>
    </source>
</evidence>
<name>A0A2T6ZQV2_TUBBO</name>
<feature type="domain" description="Sm" evidence="1">
    <location>
        <begin position="24"/>
        <end position="120"/>
    </location>
</feature>
<dbReference type="STRING" id="42251.A0A2T6ZQV2"/>
<accession>A0A2T6ZQV2</accession>
<protein>
    <recommendedName>
        <fullName evidence="1">Sm domain-containing protein</fullName>
    </recommendedName>
</protein>
<sequence>MSHSPPSILNFFNLRRRKTMTTDTVSPVLQEFINKTMRITTTDTRVFVGELKCTDKDKNLILAQTHEYRYPTRNGLRAEVESGEGVVEEGKVKLTLKSRYIGLIVVPGEFIVKIEVEEGQGTMGSDRGSMTVSVDQES</sequence>
<dbReference type="InterPro" id="IPR034110">
    <property type="entry name" value="LSMD1_Sm"/>
</dbReference>
<keyword evidence="3" id="KW-1185">Reference proteome</keyword>
<dbReference type="EMBL" id="NESQ01000138">
    <property type="protein sequence ID" value="PUU77846.1"/>
    <property type="molecule type" value="Genomic_DNA"/>
</dbReference>
<dbReference type="PROSITE" id="PS52002">
    <property type="entry name" value="SM"/>
    <property type="match status" value="1"/>
</dbReference>
<dbReference type="PANTHER" id="PTHR10701">
    <property type="entry name" value="SMALL NUCLEAR RIBONUCLEOPROTEIN-ASSOCIATED PROTEIN B AND N"/>
    <property type="match status" value="1"/>
</dbReference>
<dbReference type="InterPro" id="IPR010920">
    <property type="entry name" value="LSM_dom_sf"/>
</dbReference>
<dbReference type="SUPFAM" id="SSF50182">
    <property type="entry name" value="Sm-like ribonucleoproteins"/>
    <property type="match status" value="1"/>
</dbReference>
<dbReference type="Gene3D" id="2.30.30.100">
    <property type="match status" value="1"/>
</dbReference>
<dbReference type="InterPro" id="IPR001163">
    <property type="entry name" value="Sm_dom_euk/arc"/>
</dbReference>
<dbReference type="Pfam" id="PF01423">
    <property type="entry name" value="LSM"/>
    <property type="match status" value="1"/>
</dbReference>
<organism evidence="2 3">
    <name type="scientific">Tuber borchii</name>
    <name type="common">White truffle</name>
    <dbReference type="NCBI Taxonomy" id="42251"/>
    <lineage>
        <taxon>Eukaryota</taxon>
        <taxon>Fungi</taxon>
        <taxon>Dikarya</taxon>
        <taxon>Ascomycota</taxon>
        <taxon>Pezizomycotina</taxon>
        <taxon>Pezizomycetes</taxon>
        <taxon>Pezizales</taxon>
        <taxon>Tuberaceae</taxon>
        <taxon>Tuber</taxon>
    </lineage>
</organism>
<dbReference type="SMART" id="SM00651">
    <property type="entry name" value="Sm"/>
    <property type="match status" value="1"/>
</dbReference>
<reference evidence="2 3" key="1">
    <citation type="submission" date="2017-04" db="EMBL/GenBank/DDBJ databases">
        <title>Draft genome sequence of Tuber borchii Vittad., a whitish edible truffle.</title>
        <authorList>
            <consortium name="DOE Joint Genome Institute"/>
            <person name="Murat C."/>
            <person name="Kuo A."/>
            <person name="Barry K.W."/>
            <person name="Clum A."/>
            <person name="Dockter R.B."/>
            <person name="Fauchery L."/>
            <person name="Iotti M."/>
            <person name="Kohler A."/>
            <person name="Labutti K."/>
            <person name="Lindquist E.A."/>
            <person name="Lipzen A."/>
            <person name="Ohm R.A."/>
            <person name="Wang M."/>
            <person name="Grigoriev I.V."/>
            <person name="Zambonelli A."/>
            <person name="Martin F.M."/>
        </authorList>
    </citation>
    <scope>NUCLEOTIDE SEQUENCE [LARGE SCALE GENOMIC DNA]</scope>
    <source>
        <strain evidence="2 3">Tbo3840</strain>
    </source>
</reference>
<dbReference type="GO" id="GO:0003723">
    <property type="term" value="F:RNA binding"/>
    <property type="evidence" value="ECO:0007669"/>
    <property type="project" value="InterPro"/>
</dbReference>
<dbReference type="AlphaFoldDB" id="A0A2T6ZQV2"/>
<dbReference type="CDD" id="cd06168">
    <property type="entry name" value="LSMD1"/>
    <property type="match status" value="1"/>
</dbReference>
<dbReference type="InterPro" id="IPR050914">
    <property type="entry name" value="snRNP_SmB/NAA38-like"/>
</dbReference>
<evidence type="ECO:0000313" key="3">
    <source>
        <dbReference type="Proteomes" id="UP000244722"/>
    </source>
</evidence>
<proteinExistence type="predicted"/>
<gene>
    <name evidence="2" type="ORF">B9Z19DRAFT_1085394</name>
</gene>
<dbReference type="OrthoDB" id="368909at2759"/>